<dbReference type="PANTHER" id="PTHR43445">
    <property type="entry name" value="UDP-N-ACETYLMURAMATE--L-ALANINE LIGASE-RELATED"/>
    <property type="match status" value="1"/>
</dbReference>
<evidence type="ECO:0000256" key="13">
    <source>
        <dbReference type="ARBA" id="ARBA00047833"/>
    </source>
</evidence>
<evidence type="ECO:0000256" key="14">
    <source>
        <dbReference type="NCBIfam" id="TIGR01082"/>
    </source>
</evidence>
<comment type="catalytic activity">
    <reaction evidence="13">
        <text>UDP-N-acetyl-alpha-D-muramate + L-alanine + ATP = UDP-N-acetyl-alpha-D-muramoyl-L-alanine + ADP + phosphate + H(+)</text>
        <dbReference type="Rhea" id="RHEA:23372"/>
        <dbReference type="ChEBI" id="CHEBI:15378"/>
        <dbReference type="ChEBI" id="CHEBI:30616"/>
        <dbReference type="ChEBI" id="CHEBI:43474"/>
        <dbReference type="ChEBI" id="CHEBI:57972"/>
        <dbReference type="ChEBI" id="CHEBI:70757"/>
        <dbReference type="ChEBI" id="CHEBI:83898"/>
        <dbReference type="ChEBI" id="CHEBI:456216"/>
        <dbReference type="EC" id="6.3.2.8"/>
    </reaction>
</comment>
<evidence type="ECO:0000259" key="16">
    <source>
        <dbReference type="Pfam" id="PF01225"/>
    </source>
</evidence>
<organism evidence="19 20">
    <name type="scientific">Hoylesella enoeca</name>
    <dbReference type="NCBI Taxonomy" id="76123"/>
    <lineage>
        <taxon>Bacteria</taxon>
        <taxon>Pseudomonadati</taxon>
        <taxon>Bacteroidota</taxon>
        <taxon>Bacteroidia</taxon>
        <taxon>Bacteroidales</taxon>
        <taxon>Prevotellaceae</taxon>
        <taxon>Hoylesella</taxon>
    </lineage>
</organism>
<evidence type="ECO:0000256" key="8">
    <source>
        <dbReference type="ARBA" id="ARBA00022840"/>
    </source>
</evidence>
<dbReference type="GO" id="GO:0071555">
    <property type="term" value="P:cell wall organization"/>
    <property type="evidence" value="ECO:0007669"/>
    <property type="project" value="UniProtKB-KW"/>
</dbReference>
<keyword evidence="20" id="KW-1185">Reference proteome</keyword>
<evidence type="ECO:0000256" key="2">
    <source>
        <dbReference type="ARBA" id="ARBA00004752"/>
    </source>
</evidence>
<evidence type="ECO:0000256" key="6">
    <source>
        <dbReference type="ARBA" id="ARBA00022618"/>
    </source>
</evidence>
<evidence type="ECO:0000313" key="20">
    <source>
        <dbReference type="Proteomes" id="UP000056252"/>
    </source>
</evidence>
<dbReference type="NCBIfam" id="TIGR01082">
    <property type="entry name" value="murC"/>
    <property type="match status" value="1"/>
</dbReference>
<keyword evidence="10" id="KW-0573">Peptidoglycan synthesis</keyword>
<keyword evidence="4" id="KW-0963">Cytoplasm</keyword>
<dbReference type="GO" id="GO:0008360">
    <property type="term" value="P:regulation of cell shape"/>
    <property type="evidence" value="ECO:0007669"/>
    <property type="project" value="UniProtKB-KW"/>
</dbReference>
<keyword evidence="15" id="KW-0472">Membrane</keyword>
<comment type="pathway">
    <text evidence="2">Cell wall biogenesis; peptidoglycan biosynthesis.</text>
</comment>
<dbReference type="InterPro" id="IPR050061">
    <property type="entry name" value="MurCDEF_pg_biosynth"/>
</dbReference>
<evidence type="ECO:0000256" key="4">
    <source>
        <dbReference type="ARBA" id="ARBA00022490"/>
    </source>
</evidence>
<keyword evidence="8" id="KW-0067">ATP-binding</keyword>
<dbReference type="InterPro" id="IPR004101">
    <property type="entry name" value="Mur_ligase_C"/>
</dbReference>
<dbReference type="STRING" id="76123.AS203_00495"/>
<dbReference type="InterPro" id="IPR013221">
    <property type="entry name" value="Mur_ligase_cen"/>
</dbReference>
<dbReference type="eggNOG" id="COG0773">
    <property type="taxonomic scope" value="Bacteria"/>
</dbReference>
<comment type="subcellular location">
    <subcellularLocation>
        <location evidence="1">Cytoplasm</location>
    </subcellularLocation>
</comment>
<dbReference type="GO" id="GO:0009252">
    <property type="term" value="P:peptidoglycan biosynthetic process"/>
    <property type="evidence" value="ECO:0007669"/>
    <property type="project" value="UniProtKB-UniRule"/>
</dbReference>
<dbReference type="KEGG" id="peo:AS203_00495"/>
<dbReference type="GO" id="GO:0005524">
    <property type="term" value="F:ATP binding"/>
    <property type="evidence" value="ECO:0007669"/>
    <property type="project" value="UniProtKB-KW"/>
</dbReference>
<feature type="transmembrane region" description="Helical" evidence="15">
    <location>
        <begin position="6"/>
        <end position="27"/>
    </location>
</feature>
<dbReference type="SUPFAM" id="SSF53623">
    <property type="entry name" value="MurD-like peptide ligases, catalytic domain"/>
    <property type="match status" value="1"/>
</dbReference>
<dbReference type="GO" id="GO:0051301">
    <property type="term" value="P:cell division"/>
    <property type="evidence" value="ECO:0007669"/>
    <property type="project" value="UniProtKB-KW"/>
</dbReference>
<evidence type="ECO:0000256" key="7">
    <source>
        <dbReference type="ARBA" id="ARBA00022741"/>
    </source>
</evidence>
<evidence type="ECO:0000259" key="18">
    <source>
        <dbReference type="Pfam" id="PF08245"/>
    </source>
</evidence>
<evidence type="ECO:0000256" key="11">
    <source>
        <dbReference type="ARBA" id="ARBA00023306"/>
    </source>
</evidence>
<evidence type="ECO:0000256" key="3">
    <source>
        <dbReference type="ARBA" id="ARBA00012211"/>
    </source>
</evidence>
<evidence type="ECO:0000256" key="15">
    <source>
        <dbReference type="SAM" id="Phobius"/>
    </source>
</evidence>
<evidence type="ECO:0000256" key="10">
    <source>
        <dbReference type="ARBA" id="ARBA00022984"/>
    </source>
</evidence>
<dbReference type="SUPFAM" id="SSF51984">
    <property type="entry name" value="MurCD N-terminal domain"/>
    <property type="match status" value="1"/>
</dbReference>
<dbReference type="GO" id="GO:0005737">
    <property type="term" value="C:cytoplasm"/>
    <property type="evidence" value="ECO:0007669"/>
    <property type="project" value="UniProtKB-SubCell"/>
</dbReference>
<evidence type="ECO:0000256" key="12">
    <source>
        <dbReference type="ARBA" id="ARBA00023316"/>
    </source>
</evidence>
<dbReference type="Proteomes" id="UP000056252">
    <property type="component" value="Chromosome"/>
</dbReference>
<dbReference type="EC" id="6.3.2.8" evidence="3 14"/>
<dbReference type="Pfam" id="PF08245">
    <property type="entry name" value="Mur_ligase_M"/>
    <property type="match status" value="1"/>
</dbReference>
<dbReference type="InterPro" id="IPR000713">
    <property type="entry name" value="Mur_ligase_N"/>
</dbReference>
<keyword evidence="15" id="KW-0812">Transmembrane</keyword>
<dbReference type="RefSeq" id="WP_025065515.1">
    <property type="nucleotide sequence ID" value="NZ_CP013195.1"/>
</dbReference>
<sequence>MDLQHIKAVYFIGAGGIGMSALARYFLHMGRVVAGYDRTPTPLTRELVQEGIPIHYDEDVEAIPEACKDVQSCLVIYTPAVPETHKELAFFRRQGFEIQKRAQVLGTLTRSHKGLCVAGTHGKTSTSTMCAHIMHESHIDCNAFLGGISKNYGTNYILSSHSDYVVIEADEYDRSFHWLRPWMTVITATDPDHLDIYGTKEAYLESFRHYTTLIQPGGALIIHTDLEMKANVGADVRTFTYSRDAGDFYAENIKIADGEISFDFVSPLENVPGVVLGQPVPINIENGVAAMAMAQLNGCTADELRAGMKTYLGVERRFDFQIRSNRHVLLSDYAHHPQEILQSAKSIRELYRDRKITAIFQPHLYTRTRDFYADFARALSMLDEVILCDIYPAREQPIHGVTSRLIYDQLAPGVKKELIHKEDVLDWVRNHDSDVLIILGAGDLNDYVPQIKAILETK</sequence>
<keyword evidence="5 19" id="KW-0436">Ligase</keyword>
<name>A0A0S2KHG9_9BACT</name>
<proteinExistence type="predicted"/>
<keyword evidence="9" id="KW-0133">Cell shape</keyword>
<dbReference type="Gene3D" id="3.90.190.20">
    <property type="entry name" value="Mur ligase, C-terminal domain"/>
    <property type="match status" value="1"/>
</dbReference>
<evidence type="ECO:0000256" key="1">
    <source>
        <dbReference type="ARBA" id="ARBA00004496"/>
    </source>
</evidence>
<accession>A0A0S2KHG9</accession>
<dbReference type="Gene3D" id="3.40.1190.10">
    <property type="entry name" value="Mur-like, catalytic domain"/>
    <property type="match status" value="1"/>
</dbReference>
<feature type="domain" description="Mur ligase C-terminal" evidence="17">
    <location>
        <begin position="317"/>
        <end position="442"/>
    </location>
</feature>
<keyword evidence="6" id="KW-0132">Cell division</keyword>
<evidence type="ECO:0000256" key="9">
    <source>
        <dbReference type="ARBA" id="ARBA00022960"/>
    </source>
</evidence>
<evidence type="ECO:0000313" key="19">
    <source>
        <dbReference type="EMBL" id="ALO47772.1"/>
    </source>
</evidence>
<dbReference type="GO" id="GO:0008763">
    <property type="term" value="F:UDP-N-acetylmuramate-L-alanine ligase activity"/>
    <property type="evidence" value="ECO:0007669"/>
    <property type="project" value="UniProtKB-UniRule"/>
</dbReference>
<dbReference type="UniPathway" id="UPA00219"/>
<dbReference type="SUPFAM" id="SSF53244">
    <property type="entry name" value="MurD-like peptide ligases, peptide-binding domain"/>
    <property type="match status" value="1"/>
</dbReference>
<protein>
    <recommendedName>
        <fullName evidence="3 14">UDP-N-acetylmuramate--L-alanine ligase</fullName>
        <ecNumber evidence="3 14">6.3.2.8</ecNumber>
    </recommendedName>
</protein>
<dbReference type="Pfam" id="PF01225">
    <property type="entry name" value="Mur_ligase"/>
    <property type="match status" value="1"/>
</dbReference>
<dbReference type="PANTHER" id="PTHR43445:SF3">
    <property type="entry name" value="UDP-N-ACETYLMURAMATE--L-ALANINE LIGASE"/>
    <property type="match status" value="1"/>
</dbReference>
<feature type="domain" description="Mur ligase N-terminal catalytic" evidence="16">
    <location>
        <begin position="9"/>
        <end position="112"/>
    </location>
</feature>
<dbReference type="Gene3D" id="3.40.50.720">
    <property type="entry name" value="NAD(P)-binding Rossmann-like Domain"/>
    <property type="match status" value="1"/>
</dbReference>
<dbReference type="AlphaFoldDB" id="A0A0S2KHG9"/>
<dbReference type="InterPro" id="IPR036565">
    <property type="entry name" value="Mur-like_cat_sf"/>
</dbReference>
<keyword evidence="11" id="KW-0131">Cell cycle</keyword>
<dbReference type="EMBL" id="CP013195">
    <property type="protein sequence ID" value="ALO47772.1"/>
    <property type="molecule type" value="Genomic_DNA"/>
</dbReference>
<reference evidence="20" key="1">
    <citation type="submission" date="2015-11" db="EMBL/GenBank/DDBJ databases">
        <authorList>
            <person name="Holder M.E."/>
            <person name="Ajami N.J."/>
            <person name="Petrosino J.F."/>
        </authorList>
    </citation>
    <scope>NUCLEOTIDE SEQUENCE [LARGE SCALE GENOMIC DNA]</scope>
    <source>
        <strain evidence="20">F0113</strain>
    </source>
</reference>
<keyword evidence="7" id="KW-0547">Nucleotide-binding</keyword>
<feature type="domain" description="Mur ligase central" evidence="18">
    <location>
        <begin position="117"/>
        <end position="294"/>
    </location>
</feature>
<evidence type="ECO:0000259" key="17">
    <source>
        <dbReference type="Pfam" id="PF02875"/>
    </source>
</evidence>
<dbReference type="InterPro" id="IPR036615">
    <property type="entry name" value="Mur_ligase_C_dom_sf"/>
</dbReference>
<dbReference type="Pfam" id="PF02875">
    <property type="entry name" value="Mur_ligase_C"/>
    <property type="match status" value="1"/>
</dbReference>
<dbReference type="OrthoDB" id="9804126at2"/>
<evidence type="ECO:0000256" key="5">
    <source>
        <dbReference type="ARBA" id="ARBA00022598"/>
    </source>
</evidence>
<keyword evidence="15" id="KW-1133">Transmembrane helix</keyword>
<keyword evidence="12" id="KW-0961">Cell wall biogenesis/degradation</keyword>
<gene>
    <name evidence="19" type="ORF">AS203_00495</name>
</gene>
<dbReference type="InterPro" id="IPR005758">
    <property type="entry name" value="UDP-N-AcMur_Ala_ligase_MurC"/>
</dbReference>